<evidence type="ECO:0000313" key="4">
    <source>
        <dbReference type="Proteomes" id="UP000245629"/>
    </source>
</evidence>
<protein>
    <submittedName>
        <fullName evidence="3">Protein norD</fullName>
    </submittedName>
</protein>
<name>A0A2S2CZ78_9PROT</name>
<accession>A0A2S2CZ78</accession>
<dbReference type="EMBL" id="CP029357">
    <property type="protein sequence ID" value="AWK89547.1"/>
    <property type="molecule type" value="Genomic_DNA"/>
</dbReference>
<evidence type="ECO:0000313" key="3">
    <source>
        <dbReference type="EMBL" id="AWK89547.1"/>
    </source>
</evidence>
<feature type="region of interest" description="Disordered" evidence="1">
    <location>
        <begin position="247"/>
        <end position="290"/>
    </location>
</feature>
<dbReference type="Pfam" id="PF00092">
    <property type="entry name" value="VWA"/>
    <property type="match status" value="1"/>
</dbReference>
<dbReference type="PANTHER" id="PTHR41248:SF1">
    <property type="entry name" value="NORD PROTEIN"/>
    <property type="match status" value="1"/>
</dbReference>
<dbReference type="AlphaFoldDB" id="A0A2S2CZ78"/>
<evidence type="ECO:0000256" key="1">
    <source>
        <dbReference type="SAM" id="MobiDB-lite"/>
    </source>
</evidence>
<dbReference type="RefSeq" id="WP_109332949.1">
    <property type="nucleotide sequence ID" value="NZ_CP029357.1"/>
</dbReference>
<gene>
    <name evidence="3" type="ORF">DEW08_26380</name>
</gene>
<dbReference type="SUPFAM" id="SSF53300">
    <property type="entry name" value="vWA-like"/>
    <property type="match status" value="1"/>
</dbReference>
<dbReference type="KEGG" id="azz:DEW08_26380"/>
<organism evidence="3 4">
    <name type="scientific">Azospirillum thermophilum</name>
    <dbReference type="NCBI Taxonomy" id="2202148"/>
    <lineage>
        <taxon>Bacteria</taxon>
        <taxon>Pseudomonadati</taxon>
        <taxon>Pseudomonadota</taxon>
        <taxon>Alphaproteobacteria</taxon>
        <taxon>Rhodospirillales</taxon>
        <taxon>Azospirillaceae</taxon>
        <taxon>Azospirillum</taxon>
    </lineage>
</organism>
<evidence type="ECO:0000259" key="2">
    <source>
        <dbReference type="PROSITE" id="PS50234"/>
    </source>
</evidence>
<dbReference type="Proteomes" id="UP000245629">
    <property type="component" value="Plasmid unnamed2"/>
</dbReference>
<reference evidence="4" key="1">
    <citation type="submission" date="2018-05" db="EMBL/GenBank/DDBJ databases">
        <title>Azospirillum thermophila sp. nov., a novel isolated from hot spring.</title>
        <authorList>
            <person name="Zhao Z."/>
        </authorList>
    </citation>
    <scope>NUCLEOTIDE SEQUENCE [LARGE SCALE GENOMIC DNA]</scope>
    <source>
        <strain evidence="4">CFH 70021</strain>
        <plasmid evidence="4">unnamed2</plasmid>
    </source>
</reference>
<keyword evidence="4" id="KW-1185">Reference proteome</keyword>
<dbReference type="SMART" id="SM00327">
    <property type="entry name" value="VWA"/>
    <property type="match status" value="1"/>
</dbReference>
<sequence length="654" mass="72567">MASFWEPEEFVGQLWHRLVGQAASYPDHPAAAARLEEMRGRLGILFRMLGGPGAVRLAAGAAEGSAHRLSWRQRLGLGTEALERARFDGSVLQLPDRIALFPDHADNQALYEWLAAFFAHAEAPGPLPANPLPADPLPADPLPADPLQADIVRLRAARLATARTLACWPALRPLHDRLAAALLAVRPTRRLPAQEAAVEAVVRRLLGGADPVDPALWAAVSDPAAPLDRFRAPVGHQPVLPVPLWGDLVEPTPGPAPEEEGDETGIAAPADERRRKASRRDNDQTRRDDPLMLNRFEKLLSIAEMVNLNRKTEDEDEDQARRAVEDLEEITLGRHDRKAAARLRLELDIAPAGQETEPLRAELTYPEWDWKRRCYLPDHCRVVAEPAALEGEDWIPDEAALRRIRLVRRQFEAMRPRRMVMPAQPDGEELDLSALVRSVADRRAGGVGSDRVYSAVRTVARDLSVCVLVDVSLSTDSYIEERRVLEVEKEALLALTHGLTACGDEHAILTFTSRRRHWVSLRTVKDFGDRLDARTLRRIQALKPGSYTRMGAALRHATARLKDRPHGTRLLLVLTDGKPNDTDHYEGRYAIEDTRAAVQEARRAGLKLFGVTVDERGRDYLPAIFGPGAYAIFPHVSRLPAALPAIYRQLTAGP</sequence>
<proteinExistence type="predicted"/>
<dbReference type="InterPro" id="IPR051928">
    <property type="entry name" value="NorD/CobT"/>
</dbReference>
<feature type="domain" description="VWFA" evidence="2">
    <location>
        <begin position="464"/>
        <end position="650"/>
    </location>
</feature>
<dbReference type="OrthoDB" id="9758211at2"/>
<dbReference type="PANTHER" id="PTHR41248">
    <property type="entry name" value="NORD PROTEIN"/>
    <property type="match status" value="1"/>
</dbReference>
<dbReference type="Gene3D" id="3.40.50.410">
    <property type="entry name" value="von Willebrand factor, type A domain"/>
    <property type="match status" value="1"/>
</dbReference>
<feature type="compositionally biased region" description="Basic and acidic residues" evidence="1">
    <location>
        <begin position="270"/>
        <end position="290"/>
    </location>
</feature>
<geneLocation type="plasmid" evidence="3 4">
    <name>unnamed2</name>
</geneLocation>
<dbReference type="InterPro" id="IPR036465">
    <property type="entry name" value="vWFA_dom_sf"/>
</dbReference>
<keyword evidence="3" id="KW-0614">Plasmid</keyword>
<dbReference type="CDD" id="cd01454">
    <property type="entry name" value="vWA_norD_type"/>
    <property type="match status" value="1"/>
</dbReference>
<dbReference type="PROSITE" id="PS50234">
    <property type="entry name" value="VWFA"/>
    <property type="match status" value="1"/>
</dbReference>
<dbReference type="InterPro" id="IPR002035">
    <property type="entry name" value="VWF_A"/>
</dbReference>